<dbReference type="STRING" id="1149755.A0A2J6RVV2"/>
<organism evidence="2 3">
    <name type="scientific">Hyaloscypha variabilis (strain UAMH 11265 / GT02V1 / F)</name>
    <name type="common">Meliniomyces variabilis</name>
    <dbReference type="NCBI Taxonomy" id="1149755"/>
    <lineage>
        <taxon>Eukaryota</taxon>
        <taxon>Fungi</taxon>
        <taxon>Dikarya</taxon>
        <taxon>Ascomycota</taxon>
        <taxon>Pezizomycotina</taxon>
        <taxon>Leotiomycetes</taxon>
        <taxon>Helotiales</taxon>
        <taxon>Hyaloscyphaceae</taxon>
        <taxon>Hyaloscypha</taxon>
        <taxon>Hyaloscypha variabilis</taxon>
    </lineage>
</organism>
<feature type="transmembrane region" description="Helical" evidence="1">
    <location>
        <begin position="24"/>
        <end position="48"/>
    </location>
</feature>
<protein>
    <submittedName>
        <fullName evidence="2">Uncharacterized protein</fullName>
    </submittedName>
</protein>
<sequence length="251" mass="28205">MLVLALGSAKPVVRFVLLLSGAYASFHFIRWDTLLFVCGIIFAELRILRKSSSYTLEKLHANTTIVTTLRLASAIFWIAILVFSLFLGSWPANLACQSPGFQHICPYTPSQYTGLAQQYFWISVGAVLLLLSLENFEPLQKPFVTPLANYFGDISFGLYIVHFPFLQTVGRWIIVNTIRHTGSPGFGYQAFPRGFFLGGVLITPFIIWLADIHWRLFDVTSVKFARWLSLKCFAAKKKISSNIRGANLISA</sequence>
<proteinExistence type="predicted"/>
<evidence type="ECO:0000313" key="3">
    <source>
        <dbReference type="Proteomes" id="UP000235786"/>
    </source>
</evidence>
<name>A0A2J6RVV2_HYAVF</name>
<keyword evidence="1" id="KW-0472">Membrane</keyword>
<dbReference type="OrthoDB" id="5819582at2759"/>
<evidence type="ECO:0000313" key="2">
    <source>
        <dbReference type="EMBL" id="PMD42641.1"/>
    </source>
</evidence>
<feature type="transmembrane region" description="Helical" evidence="1">
    <location>
        <begin position="69"/>
        <end position="90"/>
    </location>
</feature>
<keyword evidence="1" id="KW-0812">Transmembrane</keyword>
<dbReference type="EMBL" id="KZ613943">
    <property type="protein sequence ID" value="PMD42641.1"/>
    <property type="molecule type" value="Genomic_DNA"/>
</dbReference>
<gene>
    <name evidence="2" type="ORF">L207DRAFT_510876</name>
</gene>
<feature type="transmembrane region" description="Helical" evidence="1">
    <location>
        <begin position="119"/>
        <end position="136"/>
    </location>
</feature>
<evidence type="ECO:0000256" key="1">
    <source>
        <dbReference type="SAM" id="Phobius"/>
    </source>
</evidence>
<keyword evidence="3" id="KW-1185">Reference proteome</keyword>
<reference evidence="2 3" key="1">
    <citation type="submission" date="2016-04" db="EMBL/GenBank/DDBJ databases">
        <title>A degradative enzymes factory behind the ericoid mycorrhizal symbiosis.</title>
        <authorList>
            <consortium name="DOE Joint Genome Institute"/>
            <person name="Martino E."/>
            <person name="Morin E."/>
            <person name="Grelet G."/>
            <person name="Kuo A."/>
            <person name="Kohler A."/>
            <person name="Daghino S."/>
            <person name="Barry K."/>
            <person name="Choi C."/>
            <person name="Cichocki N."/>
            <person name="Clum A."/>
            <person name="Copeland A."/>
            <person name="Hainaut M."/>
            <person name="Haridas S."/>
            <person name="Labutti K."/>
            <person name="Lindquist E."/>
            <person name="Lipzen A."/>
            <person name="Khouja H.-R."/>
            <person name="Murat C."/>
            <person name="Ohm R."/>
            <person name="Olson A."/>
            <person name="Spatafora J."/>
            <person name="Veneault-Fourrey C."/>
            <person name="Henrissat B."/>
            <person name="Grigoriev I."/>
            <person name="Martin F."/>
            <person name="Perotto S."/>
        </authorList>
    </citation>
    <scope>NUCLEOTIDE SEQUENCE [LARGE SCALE GENOMIC DNA]</scope>
    <source>
        <strain evidence="2 3">F</strain>
    </source>
</reference>
<dbReference type="PANTHER" id="PTHR23028:SF134">
    <property type="entry name" value="PUTATIVE (AFU_ORTHOLOGUE AFUA_4G08520)-RELATED"/>
    <property type="match status" value="1"/>
</dbReference>
<dbReference type="Proteomes" id="UP000235786">
    <property type="component" value="Unassembled WGS sequence"/>
</dbReference>
<dbReference type="PANTHER" id="PTHR23028">
    <property type="entry name" value="ACETYLTRANSFERASE"/>
    <property type="match status" value="1"/>
</dbReference>
<dbReference type="AlphaFoldDB" id="A0A2J6RVV2"/>
<feature type="transmembrane region" description="Helical" evidence="1">
    <location>
        <begin position="194"/>
        <end position="214"/>
    </location>
</feature>
<keyword evidence="1" id="KW-1133">Transmembrane helix</keyword>
<feature type="transmembrane region" description="Helical" evidence="1">
    <location>
        <begin position="156"/>
        <end position="174"/>
    </location>
</feature>
<dbReference type="InterPro" id="IPR050879">
    <property type="entry name" value="Acyltransferase_3"/>
</dbReference>
<accession>A0A2J6RVV2</accession>